<gene>
    <name evidence="4" type="ORF">H8709_11015</name>
</gene>
<dbReference type="EMBL" id="JACRTC010000010">
    <property type="protein sequence ID" value="MBC8571348.1"/>
    <property type="molecule type" value="Genomic_DNA"/>
</dbReference>
<name>A0A926ECL1_9FIRM</name>
<dbReference type="PANTHER" id="PTHR43384:SF6">
    <property type="entry name" value="SEPTUM SITE-DETERMINING PROTEIN MIND HOMOLOG, CHLOROPLASTIC"/>
    <property type="match status" value="1"/>
</dbReference>
<accession>A0A926ECL1</accession>
<proteinExistence type="predicted"/>
<dbReference type="GO" id="GO:0016887">
    <property type="term" value="F:ATP hydrolysis activity"/>
    <property type="evidence" value="ECO:0007669"/>
    <property type="project" value="TreeGrafter"/>
</dbReference>
<keyword evidence="2" id="KW-0067">ATP-binding</keyword>
<evidence type="ECO:0000313" key="4">
    <source>
        <dbReference type="EMBL" id="MBC8571348.1"/>
    </source>
</evidence>
<reference evidence="4" key="1">
    <citation type="submission" date="2020-08" db="EMBL/GenBank/DDBJ databases">
        <title>Genome public.</title>
        <authorList>
            <person name="Liu C."/>
            <person name="Sun Q."/>
        </authorList>
    </citation>
    <scope>NUCLEOTIDE SEQUENCE</scope>
    <source>
        <strain evidence="4">NSJ-54</strain>
    </source>
</reference>
<dbReference type="InterPro" id="IPR050625">
    <property type="entry name" value="ParA/MinD_ATPase"/>
</dbReference>
<organism evidence="4 5">
    <name type="scientific">Zongyangia hominis</name>
    <dbReference type="NCBI Taxonomy" id="2763677"/>
    <lineage>
        <taxon>Bacteria</taxon>
        <taxon>Bacillati</taxon>
        <taxon>Bacillota</taxon>
        <taxon>Clostridia</taxon>
        <taxon>Eubacteriales</taxon>
        <taxon>Oscillospiraceae</taxon>
        <taxon>Zongyangia</taxon>
    </lineage>
</organism>
<dbReference type="SUPFAM" id="SSF52540">
    <property type="entry name" value="P-loop containing nucleoside triphosphate hydrolases"/>
    <property type="match status" value="1"/>
</dbReference>
<dbReference type="GO" id="GO:0005829">
    <property type="term" value="C:cytosol"/>
    <property type="evidence" value="ECO:0007669"/>
    <property type="project" value="TreeGrafter"/>
</dbReference>
<evidence type="ECO:0000256" key="1">
    <source>
        <dbReference type="ARBA" id="ARBA00022741"/>
    </source>
</evidence>
<evidence type="ECO:0000256" key="2">
    <source>
        <dbReference type="ARBA" id="ARBA00022840"/>
    </source>
</evidence>
<evidence type="ECO:0000313" key="5">
    <source>
        <dbReference type="Proteomes" id="UP000660861"/>
    </source>
</evidence>
<dbReference type="PANTHER" id="PTHR43384">
    <property type="entry name" value="SEPTUM SITE-DETERMINING PROTEIN MIND HOMOLOG, CHLOROPLASTIC-RELATED"/>
    <property type="match status" value="1"/>
</dbReference>
<feature type="domain" description="CobQ/CobB/MinD/ParA nucleotide binding" evidence="3">
    <location>
        <begin position="6"/>
        <end position="217"/>
    </location>
</feature>
<keyword evidence="1" id="KW-0547">Nucleotide-binding</keyword>
<dbReference type="Proteomes" id="UP000660861">
    <property type="component" value="Unassembled WGS sequence"/>
</dbReference>
<dbReference type="RefSeq" id="WP_262398399.1">
    <property type="nucleotide sequence ID" value="NZ_JACRTC010000010.1"/>
</dbReference>
<dbReference type="InterPro" id="IPR002586">
    <property type="entry name" value="CobQ/CobB/MinD/ParA_Nub-bd_dom"/>
</dbReference>
<dbReference type="Gene3D" id="3.40.50.300">
    <property type="entry name" value="P-loop containing nucleotide triphosphate hydrolases"/>
    <property type="match status" value="1"/>
</dbReference>
<dbReference type="AlphaFoldDB" id="A0A926ECL1"/>
<dbReference type="GO" id="GO:0009898">
    <property type="term" value="C:cytoplasmic side of plasma membrane"/>
    <property type="evidence" value="ECO:0007669"/>
    <property type="project" value="TreeGrafter"/>
</dbReference>
<sequence length="244" mass="26003">MAEILLVTSGKGGVGKSTVSLLTGAALAQRGKKVLLIEMDAGLGGLDIMLGVEDQTVFDLADVLKGRCEPIKAIMECPYQRGLSLLGAPRDTSCNLERKSLTFLCKGLTHYYDYIFIDAPAGLSCGFTVGAEICNRALVVVTPDPVAVRDGRVMSDLLDRSGITRQRLVINKVGKKFLGQKLFADLDEVIDAAGVQLIGVIPEDRELTACIGKGQPIDEAGRTGKVFAALAGRLMGEEIPLIVR</sequence>
<protein>
    <submittedName>
        <fullName evidence="4">P-loop NTPase</fullName>
    </submittedName>
</protein>
<evidence type="ECO:0000259" key="3">
    <source>
        <dbReference type="Pfam" id="PF01656"/>
    </source>
</evidence>
<comment type="caution">
    <text evidence="4">The sequence shown here is derived from an EMBL/GenBank/DDBJ whole genome shotgun (WGS) entry which is preliminary data.</text>
</comment>
<dbReference type="InterPro" id="IPR027417">
    <property type="entry name" value="P-loop_NTPase"/>
</dbReference>
<keyword evidence="5" id="KW-1185">Reference proteome</keyword>
<dbReference type="GO" id="GO:0051782">
    <property type="term" value="P:negative regulation of cell division"/>
    <property type="evidence" value="ECO:0007669"/>
    <property type="project" value="TreeGrafter"/>
</dbReference>
<dbReference type="Pfam" id="PF01656">
    <property type="entry name" value="CbiA"/>
    <property type="match status" value="1"/>
</dbReference>
<dbReference type="GO" id="GO:0005524">
    <property type="term" value="F:ATP binding"/>
    <property type="evidence" value="ECO:0007669"/>
    <property type="project" value="UniProtKB-KW"/>
</dbReference>